<organism evidence="1 2">
    <name type="scientific">Arcanobacterium buesumense</name>
    <dbReference type="NCBI Taxonomy" id="2722751"/>
    <lineage>
        <taxon>Bacteria</taxon>
        <taxon>Bacillati</taxon>
        <taxon>Actinomycetota</taxon>
        <taxon>Actinomycetes</taxon>
        <taxon>Actinomycetales</taxon>
        <taxon>Actinomycetaceae</taxon>
        <taxon>Arcanobacterium</taxon>
    </lineage>
</organism>
<keyword evidence="2" id="KW-1185">Reference proteome</keyword>
<accession>A0A6H2ELR4</accession>
<dbReference type="KEGG" id="arca:HC352_05535"/>
<proteinExistence type="predicted"/>
<dbReference type="EMBL" id="CP050804">
    <property type="protein sequence ID" value="QJC22015.1"/>
    <property type="molecule type" value="Genomic_DNA"/>
</dbReference>
<dbReference type="AlphaFoldDB" id="A0A6H2ELR4"/>
<reference evidence="1 2" key="1">
    <citation type="submission" date="2020-03" db="EMBL/GenBank/DDBJ databases">
        <title>Complete genome of Arcanobacterium buesumensis sp. nov. strain 2701.</title>
        <authorList>
            <person name="Borowiak M."/>
            <person name="Alssahen M."/>
            <person name="Laemmler C."/>
            <person name="Malorny B."/>
            <person name="Hassan A."/>
            <person name="Prenger-Berninghoff E."/>
            <person name="Ploetz M."/>
            <person name="Abdulmawjood A."/>
        </authorList>
    </citation>
    <scope>NUCLEOTIDE SEQUENCE [LARGE SCALE GENOMIC DNA]</scope>
    <source>
        <strain evidence="1 2">2701</strain>
    </source>
</reference>
<gene>
    <name evidence="1" type="ORF">HC352_05535</name>
</gene>
<dbReference type="Proteomes" id="UP000502298">
    <property type="component" value="Chromosome"/>
</dbReference>
<dbReference type="RefSeq" id="WP_168917949.1">
    <property type="nucleotide sequence ID" value="NZ_CP050804.1"/>
</dbReference>
<evidence type="ECO:0000313" key="1">
    <source>
        <dbReference type="EMBL" id="QJC22015.1"/>
    </source>
</evidence>
<sequence length="463" mass="51269">MVENMMVFHAPRVYGLPDDLQEKLGLLVQQWSVKRPRNFLRQSYVDMKIDVKNLGISIPDEVARDLEVVSGWPEKAVHVLSSRCVWDGVVAASGEEDPYGLERVLHENRFDVELPQAISSELTHSVAFISTTPGDVYSGESEVVILPHSAQWATALWDRSRRCLSYGLVINELDKAGNPARLTLLTPFEAIVCENRGRGWFVADVRTHGLSRVPMEALTFRPSLDRPFGRSRITRAVMTITDRAIRAALRMDISSELYTAPGLLLRGVSEEAWEEISKSWTWQMGAVKGLTPDESGESPDVSVIPQQSMLPYTEQIRSLATEFAGVTSLPVSSLGIVQDNPASADAIYAAKEELVVEATNTNRVNGYALSRVYQNVVNLMHGDVANPLSFSTRWRNPAMPSIVSQADAMVKQISAIPELAYTDVALEEFGYTGEQISRIRSQIRKAQGNILVDQILNGSGENL</sequence>
<protein>
    <submittedName>
        <fullName evidence="1">Phage portal protein</fullName>
    </submittedName>
</protein>
<evidence type="ECO:0000313" key="2">
    <source>
        <dbReference type="Proteomes" id="UP000502298"/>
    </source>
</evidence>
<name>A0A6H2ELR4_9ACTO</name>